<dbReference type="Gene3D" id="3.30.200.20">
    <property type="entry name" value="Phosphorylase Kinase, domain 1"/>
    <property type="match status" value="1"/>
</dbReference>
<dbReference type="PANTHER" id="PTHR47634">
    <property type="entry name" value="PROTEIN KINASE DOMAIN-CONTAINING PROTEIN-RELATED"/>
    <property type="match status" value="1"/>
</dbReference>
<keyword evidence="4 9" id="KW-0547">Nucleotide-binding</keyword>
<comment type="catalytic activity">
    <reaction evidence="7">
        <text>L-threonyl-[protein] + ATP = O-phospho-L-threonyl-[protein] + ADP + H(+)</text>
        <dbReference type="Rhea" id="RHEA:46608"/>
        <dbReference type="Rhea" id="RHEA-COMP:11060"/>
        <dbReference type="Rhea" id="RHEA-COMP:11605"/>
        <dbReference type="ChEBI" id="CHEBI:15378"/>
        <dbReference type="ChEBI" id="CHEBI:30013"/>
        <dbReference type="ChEBI" id="CHEBI:30616"/>
        <dbReference type="ChEBI" id="CHEBI:61977"/>
        <dbReference type="ChEBI" id="CHEBI:456216"/>
        <dbReference type="EC" id="2.7.11.1"/>
    </reaction>
</comment>
<organism evidence="12 13">
    <name type="scientific">Pholiota conissans</name>
    <dbReference type="NCBI Taxonomy" id="109636"/>
    <lineage>
        <taxon>Eukaryota</taxon>
        <taxon>Fungi</taxon>
        <taxon>Dikarya</taxon>
        <taxon>Basidiomycota</taxon>
        <taxon>Agaricomycotina</taxon>
        <taxon>Agaricomycetes</taxon>
        <taxon>Agaricomycetidae</taxon>
        <taxon>Agaricales</taxon>
        <taxon>Agaricineae</taxon>
        <taxon>Strophariaceae</taxon>
        <taxon>Pholiota</taxon>
    </lineage>
</organism>
<feature type="domain" description="Protein kinase" evidence="11">
    <location>
        <begin position="59"/>
        <end position="422"/>
    </location>
</feature>
<evidence type="ECO:0000313" key="12">
    <source>
        <dbReference type="EMBL" id="KAF9484979.1"/>
    </source>
</evidence>
<accession>A0A9P5ZEI2</accession>
<dbReference type="GO" id="GO:0000245">
    <property type="term" value="P:spliceosomal complex assembly"/>
    <property type="evidence" value="ECO:0007669"/>
    <property type="project" value="TreeGrafter"/>
</dbReference>
<keyword evidence="6 9" id="KW-0067">ATP-binding</keyword>
<keyword evidence="2" id="KW-0723">Serine/threonine-protein kinase</keyword>
<evidence type="ECO:0000256" key="2">
    <source>
        <dbReference type="ARBA" id="ARBA00022527"/>
    </source>
</evidence>
<dbReference type="AlphaFoldDB" id="A0A9P5ZEI2"/>
<dbReference type="Proteomes" id="UP000807469">
    <property type="component" value="Unassembled WGS sequence"/>
</dbReference>
<evidence type="ECO:0000313" key="13">
    <source>
        <dbReference type="Proteomes" id="UP000807469"/>
    </source>
</evidence>
<evidence type="ECO:0000256" key="1">
    <source>
        <dbReference type="ARBA" id="ARBA00012513"/>
    </source>
</evidence>
<dbReference type="Pfam" id="PF00069">
    <property type="entry name" value="Pkinase"/>
    <property type="match status" value="2"/>
</dbReference>
<proteinExistence type="predicted"/>
<dbReference type="InterPro" id="IPR017441">
    <property type="entry name" value="Protein_kinase_ATP_BS"/>
</dbReference>
<feature type="binding site" evidence="9">
    <location>
        <position position="91"/>
    </location>
    <ligand>
        <name>ATP</name>
        <dbReference type="ChEBI" id="CHEBI:30616"/>
    </ligand>
</feature>
<name>A0A9P5ZEI2_9AGAR</name>
<evidence type="ECO:0000256" key="6">
    <source>
        <dbReference type="ARBA" id="ARBA00022840"/>
    </source>
</evidence>
<dbReference type="SMART" id="SM00220">
    <property type="entry name" value="S_TKc"/>
    <property type="match status" value="1"/>
</dbReference>
<dbReference type="OrthoDB" id="5979581at2759"/>
<dbReference type="EMBL" id="MU155139">
    <property type="protein sequence ID" value="KAF9484979.1"/>
    <property type="molecule type" value="Genomic_DNA"/>
</dbReference>
<dbReference type="PANTHER" id="PTHR47634:SF9">
    <property type="entry name" value="PROTEIN KINASE DOMAIN-CONTAINING PROTEIN-RELATED"/>
    <property type="match status" value="1"/>
</dbReference>
<evidence type="ECO:0000256" key="5">
    <source>
        <dbReference type="ARBA" id="ARBA00022777"/>
    </source>
</evidence>
<evidence type="ECO:0000259" key="11">
    <source>
        <dbReference type="PROSITE" id="PS50011"/>
    </source>
</evidence>
<gene>
    <name evidence="12" type="ORF">BDN70DRAFT_824856</name>
</gene>
<dbReference type="GO" id="GO:0004674">
    <property type="term" value="F:protein serine/threonine kinase activity"/>
    <property type="evidence" value="ECO:0007669"/>
    <property type="project" value="UniProtKB-KW"/>
</dbReference>
<dbReference type="EC" id="2.7.11.1" evidence="1"/>
<keyword evidence="13" id="KW-1185">Reference proteome</keyword>
<dbReference type="SUPFAM" id="SSF56112">
    <property type="entry name" value="Protein kinase-like (PK-like)"/>
    <property type="match status" value="1"/>
</dbReference>
<feature type="region of interest" description="Disordered" evidence="10">
    <location>
        <begin position="1"/>
        <end position="21"/>
    </location>
</feature>
<dbReference type="GO" id="GO:0005524">
    <property type="term" value="F:ATP binding"/>
    <property type="evidence" value="ECO:0007669"/>
    <property type="project" value="UniProtKB-UniRule"/>
</dbReference>
<evidence type="ECO:0000256" key="4">
    <source>
        <dbReference type="ARBA" id="ARBA00022741"/>
    </source>
</evidence>
<evidence type="ECO:0000256" key="3">
    <source>
        <dbReference type="ARBA" id="ARBA00022679"/>
    </source>
</evidence>
<sequence length="427" mass="48172">MACTSINEKPPLEEEEKEEEKGRITFRCEEEPHVLTGEQGFGFNPLRIGDLLSTPHRTYEIVRKLGFGSGASVWLVRFHDNVAENTFLAIKVLTVNLTAGILTNQYWEQEATQTIAKANPEHPGYVRCLQMRDTFFCNSYHGQHIAFAFDVMGSNLDRLRKEQPNKVFSSLVAKRIIKQVLLALDYIHTECELVHTDVQPANILVCLKASNTTISQYLASNPSETYEPQICLGLSPDPIITVKSQPLPNFGLDTSLDNITVKLSDFGEAVPIRKIVPGLDCQPILLSAPEVILGHPWSTPVDIWAVGCIVFEFLTGSTLFKVYTYESTTISDSHLRRMIEFLGNFPEDFLQKCKNRDEYLDENGDLWRVKKMFPQPIDEGLSVYKHVLREDIAPAAAFIKKCLVFDPSVRPTASELLQDEWFSGVTD</sequence>
<comment type="catalytic activity">
    <reaction evidence="8">
        <text>L-seryl-[protein] + ATP = O-phospho-L-seryl-[protein] + ADP + H(+)</text>
        <dbReference type="Rhea" id="RHEA:17989"/>
        <dbReference type="Rhea" id="RHEA-COMP:9863"/>
        <dbReference type="Rhea" id="RHEA-COMP:11604"/>
        <dbReference type="ChEBI" id="CHEBI:15378"/>
        <dbReference type="ChEBI" id="CHEBI:29999"/>
        <dbReference type="ChEBI" id="CHEBI:30616"/>
        <dbReference type="ChEBI" id="CHEBI:83421"/>
        <dbReference type="ChEBI" id="CHEBI:456216"/>
        <dbReference type="EC" id="2.7.11.1"/>
    </reaction>
</comment>
<reference evidence="12" key="1">
    <citation type="submission" date="2020-11" db="EMBL/GenBank/DDBJ databases">
        <authorList>
            <consortium name="DOE Joint Genome Institute"/>
            <person name="Ahrendt S."/>
            <person name="Riley R."/>
            <person name="Andreopoulos W."/>
            <person name="Labutti K."/>
            <person name="Pangilinan J."/>
            <person name="Ruiz-Duenas F.J."/>
            <person name="Barrasa J.M."/>
            <person name="Sanchez-Garcia M."/>
            <person name="Camarero S."/>
            <person name="Miyauchi S."/>
            <person name="Serrano A."/>
            <person name="Linde D."/>
            <person name="Babiker R."/>
            <person name="Drula E."/>
            <person name="Ayuso-Fernandez I."/>
            <person name="Pacheco R."/>
            <person name="Padilla G."/>
            <person name="Ferreira P."/>
            <person name="Barriuso J."/>
            <person name="Kellner H."/>
            <person name="Castanera R."/>
            <person name="Alfaro M."/>
            <person name="Ramirez L."/>
            <person name="Pisabarro A.G."/>
            <person name="Kuo A."/>
            <person name="Tritt A."/>
            <person name="Lipzen A."/>
            <person name="He G."/>
            <person name="Yan M."/>
            <person name="Ng V."/>
            <person name="Cullen D."/>
            <person name="Martin F."/>
            <person name="Rosso M.-N."/>
            <person name="Henrissat B."/>
            <person name="Hibbett D."/>
            <person name="Martinez A.T."/>
            <person name="Grigoriev I.V."/>
        </authorList>
    </citation>
    <scope>NUCLEOTIDE SEQUENCE</scope>
    <source>
        <strain evidence="12">CIRM-BRFM 674</strain>
    </source>
</reference>
<dbReference type="GO" id="GO:0050684">
    <property type="term" value="P:regulation of mRNA processing"/>
    <property type="evidence" value="ECO:0007669"/>
    <property type="project" value="TreeGrafter"/>
</dbReference>
<evidence type="ECO:0000256" key="8">
    <source>
        <dbReference type="ARBA" id="ARBA00048679"/>
    </source>
</evidence>
<keyword evidence="3" id="KW-0808">Transferase</keyword>
<dbReference type="InterPro" id="IPR011009">
    <property type="entry name" value="Kinase-like_dom_sf"/>
</dbReference>
<dbReference type="InterPro" id="IPR051334">
    <property type="entry name" value="SRPK"/>
</dbReference>
<dbReference type="PROSITE" id="PS50011">
    <property type="entry name" value="PROTEIN_KINASE_DOM"/>
    <property type="match status" value="1"/>
</dbReference>
<dbReference type="PROSITE" id="PS00107">
    <property type="entry name" value="PROTEIN_KINASE_ATP"/>
    <property type="match status" value="1"/>
</dbReference>
<evidence type="ECO:0000256" key="9">
    <source>
        <dbReference type="PROSITE-ProRule" id="PRU10141"/>
    </source>
</evidence>
<dbReference type="InterPro" id="IPR000719">
    <property type="entry name" value="Prot_kinase_dom"/>
</dbReference>
<keyword evidence="5 12" id="KW-0418">Kinase</keyword>
<evidence type="ECO:0000256" key="7">
    <source>
        <dbReference type="ARBA" id="ARBA00047899"/>
    </source>
</evidence>
<evidence type="ECO:0000256" key="10">
    <source>
        <dbReference type="SAM" id="MobiDB-lite"/>
    </source>
</evidence>
<dbReference type="Gene3D" id="1.10.510.10">
    <property type="entry name" value="Transferase(Phosphotransferase) domain 1"/>
    <property type="match status" value="1"/>
</dbReference>
<comment type="caution">
    <text evidence="12">The sequence shown here is derived from an EMBL/GenBank/DDBJ whole genome shotgun (WGS) entry which is preliminary data.</text>
</comment>
<protein>
    <recommendedName>
        <fullName evidence="1">non-specific serine/threonine protein kinase</fullName>
        <ecNumber evidence="1">2.7.11.1</ecNumber>
    </recommendedName>
</protein>